<evidence type="ECO:0000256" key="5">
    <source>
        <dbReference type="ARBA" id="ARBA00022989"/>
    </source>
</evidence>
<keyword evidence="4" id="KW-0378">Hydrolase</keyword>
<comment type="subcellular location">
    <subcellularLocation>
        <location evidence="1">Membrane</location>
        <topology evidence="1">Multi-pass membrane protein</topology>
    </subcellularLocation>
</comment>
<name>A0A6J6ZJC2_9ZZZZ</name>
<dbReference type="PANTHER" id="PTHR43731">
    <property type="entry name" value="RHOMBOID PROTEASE"/>
    <property type="match status" value="1"/>
</dbReference>
<dbReference type="Gene3D" id="1.20.1540.10">
    <property type="entry name" value="Rhomboid-like"/>
    <property type="match status" value="1"/>
</dbReference>
<dbReference type="Pfam" id="PF01694">
    <property type="entry name" value="Rhomboid"/>
    <property type="match status" value="1"/>
</dbReference>
<dbReference type="InterPro" id="IPR022764">
    <property type="entry name" value="Peptidase_S54_rhomboid_dom"/>
</dbReference>
<accession>A0A6J6ZJC2</accession>
<proteinExistence type="inferred from homology"/>
<feature type="transmembrane region" description="Helical" evidence="7">
    <location>
        <begin position="54"/>
        <end position="78"/>
    </location>
</feature>
<keyword evidence="3 7" id="KW-0812">Transmembrane</keyword>
<protein>
    <submittedName>
        <fullName evidence="9">Unannotated protein</fullName>
    </submittedName>
</protein>
<evidence type="ECO:0000256" key="2">
    <source>
        <dbReference type="ARBA" id="ARBA00009045"/>
    </source>
</evidence>
<feature type="transmembrane region" description="Helical" evidence="7">
    <location>
        <begin position="140"/>
        <end position="158"/>
    </location>
</feature>
<evidence type="ECO:0000256" key="4">
    <source>
        <dbReference type="ARBA" id="ARBA00022801"/>
    </source>
</evidence>
<dbReference type="AlphaFoldDB" id="A0A6J6ZJC2"/>
<dbReference type="PANTHER" id="PTHR43731:SF14">
    <property type="entry name" value="PRESENILIN-ASSOCIATED RHOMBOID-LIKE PROTEIN, MITOCHONDRIAL"/>
    <property type="match status" value="1"/>
</dbReference>
<feature type="transmembrane region" description="Helical" evidence="7">
    <location>
        <begin position="164"/>
        <end position="180"/>
    </location>
</feature>
<gene>
    <name evidence="9" type="ORF">UFOPK3166_00255</name>
</gene>
<dbReference type="InterPro" id="IPR035952">
    <property type="entry name" value="Rhomboid-like_sf"/>
</dbReference>
<dbReference type="GO" id="GO:0004252">
    <property type="term" value="F:serine-type endopeptidase activity"/>
    <property type="evidence" value="ECO:0007669"/>
    <property type="project" value="InterPro"/>
</dbReference>
<evidence type="ECO:0000313" key="9">
    <source>
        <dbReference type="EMBL" id="CAB4819188.1"/>
    </source>
</evidence>
<reference evidence="9" key="1">
    <citation type="submission" date="2020-05" db="EMBL/GenBank/DDBJ databases">
        <authorList>
            <person name="Chiriac C."/>
            <person name="Salcher M."/>
            <person name="Ghai R."/>
            <person name="Kavagutti S V."/>
        </authorList>
    </citation>
    <scope>NUCLEOTIDE SEQUENCE</scope>
</reference>
<organism evidence="9">
    <name type="scientific">freshwater metagenome</name>
    <dbReference type="NCBI Taxonomy" id="449393"/>
    <lineage>
        <taxon>unclassified sequences</taxon>
        <taxon>metagenomes</taxon>
        <taxon>ecological metagenomes</taxon>
    </lineage>
</organism>
<evidence type="ECO:0000256" key="3">
    <source>
        <dbReference type="ARBA" id="ARBA00022692"/>
    </source>
</evidence>
<sequence length="184" mass="19619">MKRSATLTLITIICAAYLVQLLVPNLEQNLFLIKEAILSDGQIHGTARGEWYRLLTVALTHGGIFHLGFNMYALMVLGNPIEAAFGKERFLVIFFISLISGSLVSNYFAAANQPSVGASGAIFGLFGAMAVVGRKIGTDIRSIAVIVGINFALGFALGGVDWRAHLGGLIGGAIASTLLLRQRR</sequence>
<feature type="transmembrane region" description="Helical" evidence="7">
    <location>
        <begin position="115"/>
        <end position="133"/>
    </location>
</feature>
<dbReference type="GO" id="GO:0016020">
    <property type="term" value="C:membrane"/>
    <property type="evidence" value="ECO:0007669"/>
    <property type="project" value="UniProtKB-SubCell"/>
</dbReference>
<comment type="similarity">
    <text evidence="2">Belongs to the peptidase S54 family.</text>
</comment>
<evidence type="ECO:0000256" key="1">
    <source>
        <dbReference type="ARBA" id="ARBA00004141"/>
    </source>
</evidence>
<feature type="transmembrane region" description="Helical" evidence="7">
    <location>
        <begin position="90"/>
        <end position="109"/>
    </location>
</feature>
<dbReference type="SUPFAM" id="SSF144091">
    <property type="entry name" value="Rhomboid-like"/>
    <property type="match status" value="1"/>
</dbReference>
<dbReference type="InterPro" id="IPR050925">
    <property type="entry name" value="Rhomboid_protease_S54"/>
</dbReference>
<keyword evidence="5 7" id="KW-1133">Transmembrane helix</keyword>
<dbReference type="EMBL" id="CAFABD010000023">
    <property type="protein sequence ID" value="CAB4819188.1"/>
    <property type="molecule type" value="Genomic_DNA"/>
</dbReference>
<evidence type="ECO:0000256" key="7">
    <source>
        <dbReference type="SAM" id="Phobius"/>
    </source>
</evidence>
<feature type="domain" description="Peptidase S54 rhomboid" evidence="8">
    <location>
        <begin position="49"/>
        <end position="181"/>
    </location>
</feature>
<evidence type="ECO:0000256" key="6">
    <source>
        <dbReference type="ARBA" id="ARBA00023136"/>
    </source>
</evidence>
<evidence type="ECO:0000259" key="8">
    <source>
        <dbReference type="Pfam" id="PF01694"/>
    </source>
</evidence>
<keyword evidence="6 7" id="KW-0472">Membrane</keyword>